<dbReference type="GO" id="GO:0043093">
    <property type="term" value="P:FtsZ-dependent cytokinesis"/>
    <property type="evidence" value="ECO:0007669"/>
    <property type="project" value="UniProtKB-UniRule"/>
</dbReference>
<dbReference type="InterPro" id="IPR034706">
    <property type="entry name" value="CpoB"/>
</dbReference>
<sequence length="313" mass="34517" precursor="true">MMKFHRLLLSLCMTCLVSWQVFAEAPVVDDSENFAILDDQQAAIEQPVAKAQLDEYGDNSDEVALARDNHESSNNSDSAELLNKLQGLQQDIQELRGQLEVQAHDLKLLQQQQLAFYKDLDTRMRSDATKPVQSAQATPTEQPQELSVGPNVAAVAPKTTLPIQPTEATQPEKQIASGVINSSRSNPANEQISYLAAYDLVKNKHFDDALVAMQAFITQYPQGGYSANAQYWLGELYMVKNNYPKAIEHFETVLKQFPSSSKAAASTLKIGYALAASGKENEARLRLQQVLKNYPDTPTAQLATTKLESIGVS</sequence>
<feature type="region of interest" description="Disordered" evidence="3">
    <location>
        <begin position="127"/>
        <end position="148"/>
    </location>
</feature>
<comment type="function">
    <text evidence="1">Mediates coordination of peptidoglycan synthesis and outer membrane constriction during cell division.</text>
</comment>
<reference evidence="5 6" key="1">
    <citation type="submission" date="2015-11" db="EMBL/GenBank/DDBJ databases">
        <title>Genomic analysis of 38 Legionella species identifies large and diverse effector repertoires.</title>
        <authorList>
            <person name="Burstein D."/>
            <person name="Amaro F."/>
            <person name="Zusman T."/>
            <person name="Lifshitz Z."/>
            <person name="Cohen O."/>
            <person name="Gilbert J.A."/>
            <person name="Pupko T."/>
            <person name="Shuman H.A."/>
            <person name="Segal G."/>
        </authorList>
    </citation>
    <scope>NUCLEOTIDE SEQUENCE [LARGE SCALE GENOMIC DNA]</scope>
    <source>
        <strain evidence="5 6">ATCC 700990</strain>
    </source>
</reference>
<dbReference type="PROSITE" id="PS50005">
    <property type="entry name" value="TPR"/>
    <property type="match status" value="1"/>
</dbReference>
<keyword evidence="1" id="KW-0175">Coiled coil</keyword>
<dbReference type="SMART" id="SM00028">
    <property type="entry name" value="TPR"/>
    <property type="match status" value="2"/>
</dbReference>
<dbReference type="SUPFAM" id="SSF48452">
    <property type="entry name" value="TPR-like"/>
    <property type="match status" value="1"/>
</dbReference>
<keyword evidence="1" id="KW-0574">Periplasm</keyword>
<evidence type="ECO:0000256" key="3">
    <source>
        <dbReference type="SAM" id="MobiDB-lite"/>
    </source>
</evidence>
<evidence type="ECO:0000256" key="1">
    <source>
        <dbReference type="HAMAP-Rule" id="MF_02066"/>
    </source>
</evidence>
<gene>
    <name evidence="1" type="primary">cpoB</name>
    <name evidence="5" type="ORF">Ldro_1064</name>
</gene>
<name>A0A0W0SWW7_9GAMM</name>
<keyword evidence="1" id="KW-0131">Cell cycle</keyword>
<keyword evidence="6" id="KW-1185">Reference proteome</keyword>
<evidence type="ECO:0000256" key="2">
    <source>
        <dbReference type="PROSITE-ProRule" id="PRU00339"/>
    </source>
</evidence>
<dbReference type="RefSeq" id="WP_058495383.1">
    <property type="nucleotide sequence ID" value="NZ_CAAAIU010000007.1"/>
</dbReference>
<dbReference type="Pfam" id="PF16331">
    <property type="entry name" value="TolA_bind_tri"/>
    <property type="match status" value="1"/>
</dbReference>
<dbReference type="InterPro" id="IPR019734">
    <property type="entry name" value="TPR_rpt"/>
</dbReference>
<proteinExistence type="inferred from homology"/>
<feature type="signal peptide" evidence="1">
    <location>
        <begin position="1"/>
        <end position="23"/>
    </location>
</feature>
<dbReference type="InterPro" id="IPR032519">
    <property type="entry name" value="YbgF_tri"/>
</dbReference>
<dbReference type="GO" id="GO:0030288">
    <property type="term" value="C:outer membrane-bounded periplasmic space"/>
    <property type="evidence" value="ECO:0007669"/>
    <property type="project" value="UniProtKB-UniRule"/>
</dbReference>
<comment type="similarity">
    <text evidence="1">Belongs to the CpoB family.</text>
</comment>
<feature type="chain" id="PRO_5009985522" description="Cell division coordinator CpoB" evidence="1">
    <location>
        <begin position="24"/>
        <end position="313"/>
    </location>
</feature>
<feature type="coiled-coil region" evidence="1">
    <location>
        <begin position="78"/>
        <end position="112"/>
    </location>
</feature>
<accession>A0A0W0SWW7</accession>
<dbReference type="Proteomes" id="UP000054736">
    <property type="component" value="Unassembled WGS sequence"/>
</dbReference>
<dbReference type="STRING" id="1212489.Ldro_1064"/>
<organism evidence="5 6">
    <name type="scientific">Legionella drozanskii LLAP-1</name>
    <dbReference type="NCBI Taxonomy" id="1212489"/>
    <lineage>
        <taxon>Bacteria</taxon>
        <taxon>Pseudomonadati</taxon>
        <taxon>Pseudomonadota</taxon>
        <taxon>Gammaproteobacteria</taxon>
        <taxon>Legionellales</taxon>
        <taxon>Legionellaceae</taxon>
        <taxon>Legionella</taxon>
    </lineage>
</organism>
<comment type="caution">
    <text evidence="5">The sequence shown here is derived from an EMBL/GenBank/DDBJ whole genome shotgun (WGS) entry which is preliminary data.</text>
</comment>
<dbReference type="EMBL" id="LNXY01000020">
    <property type="protein sequence ID" value="KTC87445.1"/>
    <property type="molecule type" value="Genomic_DNA"/>
</dbReference>
<keyword evidence="2" id="KW-0802">TPR repeat</keyword>
<feature type="repeat" description="TPR" evidence="2">
    <location>
        <begin position="227"/>
        <end position="260"/>
    </location>
</feature>
<dbReference type="Gene3D" id="1.20.5.110">
    <property type="match status" value="1"/>
</dbReference>
<feature type="domain" description="YbgF trimerisation" evidence="4">
    <location>
        <begin position="74"/>
        <end position="131"/>
    </location>
</feature>
<dbReference type="NCBIfam" id="TIGR02795">
    <property type="entry name" value="tol_pal_ybgF"/>
    <property type="match status" value="1"/>
</dbReference>
<keyword evidence="1" id="KW-0732">Signal</keyword>
<dbReference type="HAMAP" id="MF_02066">
    <property type="entry name" value="CpoB"/>
    <property type="match status" value="1"/>
</dbReference>
<comment type="subcellular location">
    <subcellularLocation>
        <location evidence="1">Periplasm</location>
    </subcellularLocation>
</comment>
<dbReference type="OrthoDB" id="9768142at2"/>
<dbReference type="Pfam" id="PF13174">
    <property type="entry name" value="TPR_6"/>
    <property type="match status" value="1"/>
</dbReference>
<evidence type="ECO:0000313" key="5">
    <source>
        <dbReference type="EMBL" id="KTC87445.1"/>
    </source>
</evidence>
<dbReference type="Gene3D" id="1.25.40.10">
    <property type="entry name" value="Tetratricopeptide repeat domain"/>
    <property type="match status" value="1"/>
</dbReference>
<feature type="compositionally biased region" description="Polar residues" evidence="3">
    <location>
        <begin position="131"/>
        <end position="145"/>
    </location>
</feature>
<dbReference type="GO" id="GO:0070206">
    <property type="term" value="P:protein trimerization"/>
    <property type="evidence" value="ECO:0007669"/>
    <property type="project" value="InterPro"/>
</dbReference>
<protein>
    <recommendedName>
        <fullName evidence="1">Cell division coordinator CpoB</fullName>
    </recommendedName>
</protein>
<dbReference type="Pfam" id="PF13432">
    <property type="entry name" value="TPR_16"/>
    <property type="match status" value="1"/>
</dbReference>
<dbReference type="InterPro" id="IPR011990">
    <property type="entry name" value="TPR-like_helical_dom_sf"/>
</dbReference>
<evidence type="ECO:0000259" key="4">
    <source>
        <dbReference type="Pfam" id="PF16331"/>
    </source>
</evidence>
<evidence type="ECO:0000313" key="6">
    <source>
        <dbReference type="Proteomes" id="UP000054736"/>
    </source>
</evidence>
<dbReference type="AlphaFoldDB" id="A0A0W0SWW7"/>
<dbReference type="InterPro" id="IPR014162">
    <property type="entry name" value="CpoB_C"/>
</dbReference>
<dbReference type="PATRIC" id="fig|1212489.4.peg.1121"/>
<keyword evidence="1" id="KW-0132">Cell division</keyword>